<dbReference type="InterPro" id="IPR056884">
    <property type="entry name" value="NPHP3-like_N"/>
</dbReference>
<gene>
    <name evidence="3" type="ORF">FEQUK3_LOCUS7713</name>
</gene>
<evidence type="ECO:0000259" key="2">
    <source>
        <dbReference type="Pfam" id="PF24883"/>
    </source>
</evidence>
<sequence length="1383" mass="155719">MPWHRLVQCCDDDAETAPAPRTSAIVPGQTSASFPADRVSLVTIRPANTSGSPTPSQTLQPSDTIAEQQKAFQELWLKAMGQVKASKDGPELKELIQTQTNSLPEDGDITMPDLFKSLQDEMKRVGLRGKLAEMMEEINLTAGQDIRAKVIQGMAEMSILVYQCSVYQEVHLTPMGSSPKPTKEKLEEAILESFVVSIKFLSFALIRQRSVAKAVTDAWKIEDFSGYLKDLATAKIRLHEAGYMCEIYRGSENDGILKDMYEVVRQEAIAMAEDRAKTQIKGLLINPREAVDHVHYPSNSFCLDGTRVAVLQDIKNWAGDPKSPTVCWLPGLAGTGKSTIARTIARDLKGRSFGAAFFFKKGAGNRGNGRFLFSVIAYQLAINIPPLRQNIVHAVRRDDSSVVAPMDIQWRRLVQEPLVALQNTGFDKPILVAIDALDECEEDDRGEILTLLASCPIALKVFITSRPELDIEGHFAKIRLHREIVLHRVNPGSIKQDINTFIRHAISHFVLEYNRAHPQEHMQLQSDWPGNKKTQLLVSRSSPLFIAAATFIRMIKDRHWTKSPDEKIDFIIEASAKVYSQYDPLYRPVLSLILSHSPEDDHSDVTRNFTFVIGSFLVLANPLSVTSLANLLNVEPRVMFGQIDPLRSVIDVPSDDSPIRLFHLSFRDYLVSKSAGDFQVSETKAHRTLAIKCIELMRRNFKQDMCEVNTTRSSVCFLILGSSFEAVSRFIPRWGYHYNILSEFRHNLFLTWIEVLWIIGKADCFSAMISELRALARGDGRAKMDQFCQDATDFVRYFHNGIKQAPLQLYTSGIMFAPKLSTAPQTFDHRQYPEWISGPCNGNQVWPGGQEMIQNDYICVRDIIFLPNGRLMSVKINGLVEIWDPASGRCLETLSLDPKDGSCSRIFSSKNSKIAFVTIKGIRIWDLDNRYWYPEVVPTRLEDTSLAFSDDGELLCVPGSPLDCEAEENAPVLQIWDLESKKVACKIRSLPNYPALSLQGQWMACKRSKSLIVSQWNRHEDISWDVLECEGVVWSNFSTDGTLIASLHHDSTVSVWSLNAKQCLYKFNHKTRKISLTSKILAIRDSDYYLNIVDLETGLMKTWDLSAITSVNNLCHHGSPVRWIAPIADDNTVISATYDDVKIWDVNGQVCKETCEVRKMMPAADSQCIASAKRAPYFVVTTGRGIEIWQIAPLYRKELIEIQGGLSCLSISDDGQRLVTALSLRAIENVEIWDLKTSRRTVTLTVEGRVLAIALSAEGSKVIIHSHESLEVWKLPDTQLWKIPTGYILYNIPLALHDRRIMCCHSGVNVWNVETGKLLLQRHLGNQEPRPIFHESFFNFSSIADPVDSNHAVFKPFYLTTDGEWVFKDGKRVVGAGRVSARY</sequence>
<name>A0A8J2IQM0_FUSEQ</name>
<organism evidence="3 4">
    <name type="scientific">Fusarium equiseti</name>
    <name type="common">Fusarium scirpi</name>
    <dbReference type="NCBI Taxonomy" id="61235"/>
    <lineage>
        <taxon>Eukaryota</taxon>
        <taxon>Fungi</taxon>
        <taxon>Dikarya</taxon>
        <taxon>Ascomycota</taxon>
        <taxon>Pezizomycotina</taxon>
        <taxon>Sordariomycetes</taxon>
        <taxon>Hypocreomycetidae</taxon>
        <taxon>Hypocreales</taxon>
        <taxon>Nectriaceae</taxon>
        <taxon>Fusarium</taxon>
        <taxon>Fusarium incarnatum-equiseti species complex</taxon>
    </lineage>
</organism>
<dbReference type="InterPro" id="IPR001680">
    <property type="entry name" value="WD40_rpt"/>
</dbReference>
<comment type="caution">
    <text evidence="3">The sequence shown here is derived from an EMBL/GenBank/DDBJ whole genome shotgun (WGS) entry which is preliminary data.</text>
</comment>
<accession>A0A8J2IQM0</accession>
<dbReference type="SMART" id="SM00320">
    <property type="entry name" value="WD40"/>
    <property type="match status" value="5"/>
</dbReference>
<dbReference type="Proteomes" id="UP000693738">
    <property type="component" value="Unassembled WGS sequence"/>
</dbReference>
<reference evidence="3" key="1">
    <citation type="submission" date="2021-05" db="EMBL/GenBank/DDBJ databases">
        <authorList>
            <person name="Khan N."/>
        </authorList>
    </citation>
    <scope>NUCLEOTIDE SEQUENCE</scope>
</reference>
<dbReference type="PANTHER" id="PTHR10039">
    <property type="entry name" value="AMELOGENIN"/>
    <property type="match status" value="1"/>
</dbReference>
<proteinExistence type="predicted"/>
<feature type="domain" description="Nephrocystin 3-like N-terminal" evidence="2">
    <location>
        <begin position="312"/>
        <end position="466"/>
    </location>
</feature>
<keyword evidence="1" id="KW-0677">Repeat</keyword>
<dbReference type="EMBL" id="CAJSTJ010000145">
    <property type="protein sequence ID" value="CAG7561978.1"/>
    <property type="molecule type" value="Genomic_DNA"/>
</dbReference>
<evidence type="ECO:0000256" key="1">
    <source>
        <dbReference type="ARBA" id="ARBA00022737"/>
    </source>
</evidence>
<evidence type="ECO:0000313" key="4">
    <source>
        <dbReference type="Proteomes" id="UP000693738"/>
    </source>
</evidence>
<dbReference type="Pfam" id="PF24883">
    <property type="entry name" value="NPHP3_N"/>
    <property type="match status" value="1"/>
</dbReference>
<evidence type="ECO:0000313" key="3">
    <source>
        <dbReference type="EMBL" id="CAG7561978.1"/>
    </source>
</evidence>
<protein>
    <recommendedName>
        <fullName evidence="2">Nephrocystin 3-like N-terminal domain-containing protein</fullName>
    </recommendedName>
</protein>